<name>A0A498JXL2_MALDO</name>
<feature type="domain" description="Xylanase inhibitor C-terminal" evidence="1">
    <location>
        <begin position="26"/>
        <end position="127"/>
    </location>
</feature>
<organism evidence="2 3">
    <name type="scientific">Malus domestica</name>
    <name type="common">Apple</name>
    <name type="synonym">Pyrus malus</name>
    <dbReference type="NCBI Taxonomy" id="3750"/>
    <lineage>
        <taxon>Eukaryota</taxon>
        <taxon>Viridiplantae</taxon>
        <taxon>Streptophyta</taxon>
        <taxon>Embryophyta</taxon>
        <taxon>Tracheophyta</taxon>
        <taxon>Spermatophyta</taxon>
        <taxon>Magnoliopsida</taxon>
        <taxon>eudicotyledons</taxon>
        <taxon>Gunneridae</taxon>
        <taxon>Pentapetalae</taxon>
        <taxon>rosids</taxon>
        <taxon>fabids</taxon>
        <taxon>Rosales</taxon>
        <taxon>Rosaceae</taxon>
        <taxon>Amygdaloideae</taxon>
        <taxon>Maleae</taxon>
        <taxon>Malus</taxon>
    </lineage>
</organism>
<protein>
    <recommendedName>
        <fullName evidence="1">Xylanase inhibitor C-terminal domain-containing protein</fullName>
    </recommendedName>
</protein>
<dbReference type="InterPro" id="IPR001461">
    <property type="entry name" value="Aspartic_peptidase_A1"/>
</dbReference>
<sequence length="132" mass="14655">MDLNLCIMHETYCSRPVEDKNKLQVAMSMNMTRVSIVAPFGQCFSSQKKNGTLIGPKVPIIDLVLQTELVKWRIHGRNSMVQVSNEVMCLGFLDGGLNLKTSMVIGGYQLEDTLLHFDVGASRLGFTQQSCS</sequence>
<dbReference type="AlphaFoldDB" id="A0A498JXL2"/>
<dbReference type="Proteomes" id="UP000290289">
    <property type="component" value="Chromosome 5"/>
</dbReference>
<dbReference type="STRING" id="3750.A0A498JXL2"/>
<evidence type="ECO:0000313" key="2">
    <source>
        <dbReference type="EMBL" id="RXH99677.1"/>
    </source>
</evidence>
<proteinExistence type="predicted"/>
<dbReference type="Gene3D" id="2.40.70.10">
    <property type="entry name" value="Acid Proteases"/>
    <property type="match status" value="1"/>
</dbReference>
<keyword evidence="3" id="KW-1185">Reference proteome</keyword>
<gene>
    <name evidence="2" type="ORF">DVH24_021479</name>
</gene>
<dbReference type="GO" id="GO:0004190">
    <property type="term" value="F:aspartic-type endopeptidase activity"/>
    <property type="evidence" value="ECO:0007669"/>
    <property type="project" value="InterPro"/>
</dbReference>
<dbReference type="Pfam" id="PF14541">
    <property type="entry name" value="TAXi_C"/>
    <property type="match status" value="1"/>
</dbReference>
<dbReference type="InterPro" id="IPR032799">
    <property type="entry name" value="TAXi_C"/>
</dbReference>
<dbReference type="PANTHER" id="PTHR47965">
    <property type="entry name" value="ASPARTYL PROTEASE-RELATED"/>
    <property type="match status" value="1"/>
</dbReference>
<dbReference type="SUPFAM" id="SSF50630">
    <property type="entry name" value="Acid proteases"/>
    <property type="match status" value="1"/>
</dbReference>
<evidence type="ECO:0000259" key="1">
    <source>
        <dbReference type="Pfam" id="PF14541"/>
    </source>
</evidence>
<dbReference type="InterPro" id="IPR021109">
    <property type="entry name" value="Peptidase_aspartic_dom_sf"/>
</dbReference>
<dbReference type="GO" id="GO:0006508">
    <property type="term" value="P:proteolysis"/>
    <property type="evidence" value="ECO:0007669"/>
    <property type="project" value="InterPro"/>
</dbReference>
<dbReference type="EMBL" id="RDQH01000331">
    <property type="protein sequence ID" value="RXH99677.1"/>
    <property type="molecule type" value="Genomic_DNA"/>
</dbReference>
<accession>A0A498JXL2</accession>
<reference evidence="2 3" key="1">
    <citation type="submission" date="2018-10" db="EMBL/GenBank/DDBJ databases">
        <title>A high-quality apple genome assembly.</title>
        <authorList>
            <person name="Hu J."/>
        </authorList>
    </citation>
    <scope>NUCLEOTIDE SEQUENCE [LARGE SCALE GENOMIC DNA]</scope>
    <source>
        <strain evidence="3">cv. HFTH1</strain>
        <tissue evidence="2">Young leaf</tissue>
    </source>
</reference>
<comment type="caution">
    <text evidence="2">The sequence shown here is derived from an EMBL/GenBank/DDBJ whole genome shotgun (WGS) entry which is preliminary data.</text>
</comment>
<evidence type="ECO:0000313" key="3">
    <source>
        <dbReference type="Proteomes" id="UP000290289"/>
    </source>
</evidence>
<dbReference type="PANTHER" id="PTHR47965:SF46">
    <property type="entry name" value="BASIC 7S GLOBULIN-LIKE"/>
    <property type="match status" value="1"/>
</dbReference>